<protein>
    <submittedName>
        <fullName evidence="10">Chemotaxis protein</fullName>
    </submittedName>
</protein>
<dbReference type="Proteomes" id="UP000030437">
    <property type="component" value="Unassembled WGS sequence"/>
</dbReference>
<dbReference type="SUPFAM" id="SSF103190">
    <property type="entry name" value="Sensory domain-like"/>
    <property type="match status" value="1"/>
</dbReference>
<evidence type="ECO:0000256" key="4">
    <source>
        <dbReference type="ARBA" id="ARBA00023224"/>
    </source>
</evidence>
<evidence type="ECO:0000313" key="11">
    <source>
        <dbReference type="Proteomes" id="UP000030437"/>
    </source>
</evidence>
<dbReference type="eggNOG" id="COG0840">
    <property type="taxonomic scope" value="Bacteria"/>
</dbReference>
<evidence type="ECO:0000259" key="8">
    <source>
        <dbReference type="PROSITE" id="PS50111"/>
    </source>
</evidence>
<dbReference type="InterPro" id="IPR004089">
    <property type="entry name" value="MCPsignal_dom"/>
</dbReference>
<keyword evidence="11" id="KW-1185">Reference proteome</keyword>
<reference evidence="10 11" key="1">
    <citation type="submission" date="2014-02" db="EMBL/GenBank/DDBJ databases">
        <title>Draft genome sequence of Lysinibacillus odysseyi NBRC 100172.</title>
        <authorList>
            <person name="Zhang F."/>
            <person name="Wang G."/>
            <person name="Zhang L."/>
        </authorList>
    </citation>
    <scope>NUCLEOTIDE SEQUENCE [LARGE SCALE GENOMIC DNA]</scope>
    <source>
        <strain evidence="10 11">NBRC 100172</strain>
    </source>
</reference>
<evidence type="ECO:0000256" key="6">
    <source>
        <dbReference type="PROSITE-ProRule" id="PRU00284"/>
    </source>
</evidence>
<feature type="transmembrane region" description="Helical" evidence="7">
    <location>
        <begin position="12"/>
        <end position="31"/>
    </location>
</feature>
<keyword evidence="3 7" id="KW-0472">Membrane</keyword>
<accession>A0A0A3IN04</accession>
<evidence type="ECO:0000259" key="9">
    <source>
        <dbReference type="PROSITE" id="PS50885"/>
    </source>
</evidence>
<dbReference type="SUPFAM" id="SSF58104">
    <property type="entry name" value="Methyl-accepting chemotaxis protein (MCP) signaling domain"/>
    <property type="match status" value="1"/>
</dbReference>
<dbReference type="GO" id="GO:0007165">
    <property type="term" value="P:signal transduction"/>
    <property type="evidence" value="ECO:0007669"/>
    <property type="project" value="UniProtKB-KW"/>
</dbReference>
<name>A0A0A3IN04_9BACI</name>
<dbReference type="PROSITE" id="PS50885">
    <property type="entry name" value="HAMP"/>
    <property type="match status" value="1"/>
</dbReference>
<dbReference type="Pfam" id="PF00015">
    <property type="entry name" value="MCPsignal"/>
    <property type="match status" value="1"/>
</dbReference>
<feature type="domain" description="HAMP" evidence="9">
    <location>
        <begin position="218"/>
        <end position="276"/>
    </location>
</feature>
<comment type="similarity">
    <text evidence="5">Belongs to the methyl-accepting chemotaxis (MCP) protein family.</text>
</comment>
<dbReference type="GO" id="GO:0005886">
    <property type="term" value="C:plasma membrane"/>
    <property type="evidence" value="ECO:0007669"/>
    <property type="project" value="UniProtKB-SubCell"/>
</dbReference>
<dbReference type="PANTHER" id="PTHR32089">
    <property type="entry name" value="METHYL-ACCEPTING CHEMOTAXIS PROTEIN MCPB"/>
    <property type="match status" value="1"/>
</dbReference>
<keyword evidence="7" id="KW-1133">Transmembrane helix</keyword>
<dbReference type="EMBL" id="JPVP01000052">
    <property type="protein sequence ID" value="KGR86131.1"/>
    <property type="molecule type" value="Genomic_DNA"/>
</dbReference>
<organism evidence="10 11">
    <name type="scientific">Lysinibacillus odysseyi 34hs-1 = NBRC 100172</name>
    <dbReference type="NCBI Taxonomy" id="1220589"/>
    <lineage>
        <taxon>Bacteria</taxon>
        <taxon>Bacillati</taxon>
        <taxon>Bacillota</taxon>
        <taxon>Bacilli</taxon>
        <taxon>Bacillales</taxon>
        <taxon>Bacillaceae</taxon>
        <taxon>Lysinibacillus</taxon>
    </lineage>
</organism>
<evidence type="ECO:0000256" key="3">
    <source>
        <dbReference type="ARBA" id="ARBA00023136"/>
    </source>
</evidence>
<keyword evidence="2" id="KW-1003">Cell membrane</keyword>
<proteinExistence type="inferred from homology"/>
<keyword evidence="4 6" id="KW-0807">Transducer</keyword>
<evidence type="ECO:0000256" key="7">
    <source>
        <dbReference type="SAM" id="Phobius"/>
    </source>
</evidence>
<comment type="subcellular location">
    <subcellularLocation>
        <location evidence="1">Cell membrane</location>
    </subcellularLocation>
</comment>
<dbReference type="SMART" id="SM00283">
    <property type="entry name" value="MA"/>
    <property type="match status" value="1"/>
</dbReference>
<feature type="domain" description="Methyl-accepting transducer" evidence="8">
    <location>
        <begin position="295"/>
        <end position="531"/>
    </location>
</feature>
<comment type="caution">
    <text evidence="10">The sequence shown here is derived from an EMBL/GenBank/DDBJ whole genome shotgun (WGS) entry which is preliminary data.</text>
</comment>
<evidence type="ECO:0000313" key="10">
    <source>
        <dbReference type="EMBL" id="KGR86131.1"/>
    </source>
</evidence>
<keyword evidence="7" id="KW-0812">Transmembrane</keyword>
<gene>
    <name evidence="10" type="ORF">CD32_06955</name>
</gene>
<dbReference type="PROSITE" id="PS50111">
    <property type="entry name" value="CHEMOTAXIS_TRANSDUC_2"/>
    <property type="match status" value="1"/>
</dbReference>
<evidence type="ECO:0000256" key="1">
    <source>
        <dbReference type="ARBA" id="ARBA00004236"/>
    </source>
</evidence>
<feature type="transmembrane region" description="Helical" evidence="7">
    <location>
        <begin position="194"/>
        <end position="217"/>
    </location>
</feature>
<dbReference type="Gene3D" id="1.10.287.950">
    <property type="entry name" value="Methyl-accepting chemotaxis protein"/>
    <property type="match status" value="1"/>
</dbReference>
<dbReference type="PANTHER" id="PTHR32089:SF112">
    <property type="entry name" value="LYSOZYME-LIKE PROTEIN-RELATED"/>
    <property type="match status" value="1"/>
</dbReference>
<dbReference type="InterPro" id="IPR003660">
    <property type="entry name" value="HAMP_dom"/>
</dbReference>
<evidence type="ECO:0000256" key="5">
    <source>
        <dbReference type="ARBA" id="ARBA00029447"/>
    </source>
</evidence>
<sequence length="581" mass="63585">MKKKKLANRIIVSAIIIFIIMLGINSFLMFYNSKETVQAAVGEQTMSAAKNMLNYMDIEKYEELVNNPEENDIYWELREELNELRGKAGVLYAYTYFVPEEGQKVKFLVDGMPVDDKENAASLGEESGATTYEHLKRAMDKGGYYSDVLSSEYGEFVSGFVPIQNKEGKIIGFLGVDIDASYVKDITSDIAKDVLPSMVGIFLVIILIALVLMFYYINSSLKPLDYLTKSSEQLAEGDLKGAKAVISEVQLKSDNEITAFTKAFSNTIDSLSATFEVVHEKTDNLGQVVMDMNDASGQVGHSSTAIAESMNGIAASSKQQKGSNDEVMLAMNEMAVGIQRLADTTNAMAESSNEMTALVESGVKNSEEVIDQIQNVESSVVRTSEHVREMGEKFTAISEMVGVITSIADQTNLLALNAAIEAARAGEAGKGFAVVADEVRKLAELSRGSADEIHKQLQLFMHIADRALKEMDMSTAEVKAGSLAVATIGEKLSGILLSVEQVNEQVQDDSAVIEQMSASAQQILASTEQMNHLVTNTMERTQHVASSTTVQVEIVERLNAVVKHLEETSREVEKEIEKFTL</sequence>
<dbReference type="AlphaFoldDB" id="A0A0A3IN04"/>
<dbReference type="STRING" id="1220589.CD32_06955"/>
<dbReference type="CDD" id="cd11386">
    <property type="entry name" value="MCP_signal"/>
    <property type="match status" value="1"/>
</dbReference>
<evidence type="ECO:0000256" key="2">
    <source>
        <dbReference type="ARBA" id="ARBA00022475"/>
    </source>
</evidence>
<dbReference type="InterPro" id="IPR029151">
    <property type="entry name" value="Sensor-like_sf"/>
</dbReference>
<dbReference type="RefSeq" id="WP_036152761.1">
    <property type="nucleotide sequence ID" value="NZ_AVCX01000009.1"/>
</dbReference>
<dbReference type="OrthoDB" id="369835at2"/>